<name>A0A420AQL3_SPHD1</name>
<comment type="caution">
    <text evidence="4">The sequence shown here is derived from an EMBL/GenBank/DDBJ whole genome shotgun (WGS) entry which is preliminary data.</text>
</comment>
<dbReference type="Gene3D" id="1.25.40.10">
    <property type="entry name" value="Tetratricopeptide repeat domain"/>
    <property type="match status" value="2"/>
</dbReference>
<dbReference type="Pfam" id="PF13424">
    <property type="entry name" value="TPR_12"/>
    <property type="match status" value="2"/>
</dbReference>
<dbReference type="Pfam" id="PF13181">
    <property type="entry name" value="TPR_8"/>
    <property type="match status" value="1"/>
</dbReference>
<feature type="repeat" description="TPR" evidence="1">
    <location>
        <begin position="251"/>
        <end position="284"/>
    </location>
</feature>
<evidence type="ECO:0000256" key="2">
    <source>
        <dbReference type="SAM" id="Phobius"/>
    </source>
</evidence>
<dbReference type="SMART" id="SM00421">
    <property type="entry name" value="HTH_LUXR"/>
    <property type="match status" value="1"/>
</dbReference>
<dbReference type="PROSITE" id="PS50005">
    <property type="entry name" value="TPR"/>
    <property type="match status" value="3"/>
</dbReference>
<dbReference type="RefSeq" id="WP_120260603.1">
    <property type="nucleotide sequence ID" value="NZ_RAPY01000004.1"/>
</dbReference>
<dbReference type="PANTHER" id="PTHR10098">
    <property type="entry name" value="RAPSYN-RELATED"/>
    <property type="match status" value="1"/>
</dbReference>
<dbReference type="PANTHER" id="PTHR10098:SF112">
    <property type="entry name" value="SLR0380 PROTEIN"/>
    <property type="match status" value="1"/>
</dbReference>
<evidence type="ECO:0000313" key="4">
    <source>
        <dbReference type="EMBL" id="RKE46730.1"/>
    </source>
</evidence>
<keyword evidence="2" id="KW-1133">Transmembrane helix</keyword>
<dbReference type="Gene3D" id="3.40.50.2300">
    <property type="match status" value="1"/>
</dbReference>
<evidence type="ECO:0000259" key="3">
    <source>
        <dbReference type="SMART" id="SM00421"/>
    </source>
</evidence>
<gene>
    <name evidence="4" type="ORF">DFQ12_3883</name>
</gene>
<accession>A0A420AQL3</accession>
<evidence type="ECO:0000313" key="5">
    <source>
        <dbReference type="Proteomes" id="UP000286246"/>
    </source>
</evidence>
<dbReference type="InterPro" id="IPR011990">
    <property type="entry name" value="TPR-like_helical_dom_sf"/>
</dbReference>
<organism evidence="4 5">
    <name type="scientific">Sphingobacterium detergens</name>
    <dbReference type="NCBI Taxonomy" id="1145106"/>
    <lineage>
        <taxon>Bacteria</taxon>
        <taxon>Pseudomonadati</taxon>
        <taxon>Bacteroidota</taxon>
        <taxon>Sphingobacteriia</taxon>
        <taxon>Sphingobacteriales</taxon>
        <taxon>Sphingobacteriaceae</taxon>
        <taxon>Sphingobacterium</taxon>
    </lineage>
</organism>
<sequence>MKRESLFLLKIFFIVICFIFQITYCNAARKSIDSLKTRLSQAHTTAEKAEAILKLSELTSDTDKRLALVYAEELMLLAHKVQLDTLTLKAQLNLAKVNLLIGNYPRALDLYQEVAQNKTGNTDDLLKAYNGIGIINYYQRDYKNAEVAYKKALSYASSLKSEKASEKILQQSLLNNLGILYEEMKNYPESNYYYDEALKLSRQINDKTTIAHVLTNQGRLYHKQGKDDLALQHYEEALAIRQERNDKSGVALSYDGLGEFYLELKNYTLAEKYLKHAIELAQQTGDLLTVKRSSENLYKLYQKLEKYKLAFDALMLNKQASDSLFNDERANKIRQLKTEFEFERRHSEDKARQREKELTYLMIGVGLVLSLIIVSLLFFLQRNKIRRSLLEQAHLTLEKENLEKDIKLKDKELTTSTIHLMQKNELIDDISDKLLKIKPNMDVEYQQAIQRVVTDLQSNLRPELLKEFEFRFQQVHEEFFDILNAKFPNLTPSERKLCAFLKLGMTTKEISAITYQNIKAIEIARTRLRKKLNLTNQDQNLVTFLSQLSHS</sequence>
<dbReference type="SMART" id="SM00028">
    <property type="entry name" value="TPR"/>
    <property type="match status" value="5"/>
</dbReference>
<dbReference type="SUPFAM" id="SSF48452">
    <property type="entry name" value="TPR-like"/>
    <property type="match status" value="2"/>
</dbReference>
<keyword evidence="5" id="KW-1185">Reference proteome</keyword>
<evidence type="ECO:0000256" key="1">
    <source>
        <dbReference type="PROSITE-ProRule" id="PRU00339"/>
    </source>
</evidence>
<proteinExistence type="predicted"/>
<dbReference type="EMBL" id="RAPY01000004">
    <property type="protein sequence ID" value="RKE46730.1"/>
    <property type="molecule type" value="Genomic_DNA"/>
</dbReference>
<dbReference type="SUPFAM" id="SSF46894">
    <property type="entry name" value="C-terminal effector domain of the bipartite response regulators"/>
    <property type="match status" value="1"/>
</dbReference>
<feature type="repeat" description="TPR" evidence="1">
    <location>
        <begin position="171"/>
        <end position="204"/>
    </location>
</feature>
<keyword evidence="2" id="KW-0472">Membrane</keyword>
<reference evidence="4 5" key="1">
    <citation type="submission" date="2018-09" db="EMBL/GenBank/DDBJ databases">
        <title>Genomic Encyclopedia of Type Strains, Phase III (KMG-III): the genomes of soil and plant-associated and newly described type strains.</title>
        <authorList>
            <person name="Whitman W."/>
        </authorList>
    </citation>
    <scope>NUCLEOTIDE SEQUENCE [LARGE SCALE GENOMIC DNA]</scope>
    <source>
        <strain evidence="4 5">CECT 7938</strain>
    </source>
</reference>
<dbReference type="AlphaFoldDB" id="A0A420AQL3"/>
<dbReference type="OrthoDB" id="1523128at2"/>
<dbReference type="GO" id="GO:0003677">
    <property type="term" value="F:DNA binding"/>
    <property type="evidence" value="ECO:0007669"/>
    <property type="project" value="InterPro"/>
</dbReference>
<dbReference type="InterPro" id="IPR019734">
    <property type="entry name" value="TPR_rpt"/>
</dbReference>
<protein>
    <submittedName>
        <fullName evidence="4">Tetratricopeptide repeat protein</fullName>
    </submittedName>
</protein>
<feature type="domain" description="HTH luxR-type" evidence="3">
    <location>
        <begin position="487"/>
        <end position="544"/>
    </location>
</feature>
<dbReference type="InterPro" id="IPR016032">
    <property type="entry name" value="Sig_transdc_resp-reg_C-effctor"/>
</dbReference>
<keyword evidence="1" id="KW-0802">TPR repeat</keyword>
<feature type="transmembrane region" description="Helical" evidence="2">
    <location>
        <begin position="358"/>
        <end position="380"/>
    </location>
</feature>
<dbReference type="Proteomes" id="UP000286246">
    <property type="component" value="Unassembled WGS sequence"/>
</dbReference>
<dbReference type="GO" id="GO:0006355">
    <property type="term" value="P:regulation of DNA-templated transcription"/>
    <property type="evidence" value="ECO:0007669"/>
    <property type="project" value="InterPro"/>
</dbReference>
<feature type="repeat" description="TPR" evidence="1">
    <location>
        <begin position="211"/>
        <end position="244"/>
    </location>
</feature>
<keyword evidence="2" id="KW-0812">Transmembrane</keyword>
<dbReference type="InterPro" id="IPR000792">
    <property type="entry name" value="Tscrpt_reg_LuxR_C"/>
</dbReference>